<gene>
    <name evidence="14" type="ORF">SAMN05421819_2114</name>
</gene>
<dbReference type="Gene3D" id="3.30.70.560">
    <property type="entry name" value="7,8-Dihydro-6-hydroxymethylpterin-pyrophosphokinase HPPK"/>
    <property type="match status" value="1"/>
</dbReference>
<name>A0A1H5Y446_9BACT</name>
<dbReference type="InterPro" id="IPR000550">
    <property type="entry name" value="Hppk"/>
</dbReference>
<dbReference type="EC" id="2.7.6.3" evidence="3"/>
<keyword evidence="9" id="KW-0289">Folate biosynthesis</keyword>
<dbReference type="GO" id="GO:0003848">
    <property type="term" value="F:2-amino-4-hydroxy-6-hydroxymethyldihydropteridine diphosphokinase activity"/>
    <property type="evidence" value="ECO:0007669"/>
    <property type="project" value="UniProtKB-EC"/>
</dbReference>
<evidence type="ECO:0000256" key="3">
    <source>
        <dbReference type="ARBA" id="ARBA00013253"/>
    </source>
</evidence>
<feature type="domain" description="7,8-dihydro-6-hydroxymethylpterin-pyrophosphokinase" evidence="13">
    <location>
        <begin position="14"/>
        <end position="145"/>
    </location>
</feature>
<dbReference type="OrthoDB" id="9808041at2"/>
<comment type="function">
    <text evidence="10">Catalyzes the transfer of pyrophosphate from adenosine triphosphate (ATP) to 6-hydroxymethyl-7,8-dihydropterin, an enzymatic step in folate biosynthesis pathway.</text>
</comment>
<accession>A0A1H5Y446</accession>
<dbReference type="PANTHER" id="PTHR43071:SF1">
    <property type="entry name" value="2-AMINO-4-HYDROXY-6-HYDROXYMETHYLDIHYDROPTERIDINE PYROPHOSPHOKINASE"/>
    <property type="match status" value="1"/>
</dbReference>
<evidence type="ECO:0000256" key="7">
    <source>
        <dbReference type="ARBA" id="ARBA00022777"/>
    </source>
</evidence>
<evidence type="ECO:0000256" key="1">
    <source>
        <dbReference type="ARBA" id="ARBA00005051"/>
    </source>
</evidence>
<keyword evidence="7 14" id="KW-0418">Kinase</keyword>
<dbReference type="GO" id="GO:0046656">
    <property type="term" value="P:folic acid biosynthetic process"/>
    <property type="evidence" value="ECO:0007669"/>
    <property type="project" value="UniProtKB-KW"/>
</dbReference>
<evidence type="ECO:0000256" key="4">
    <source>
        <dbReference type="ARBA" id="ARBA00016218"/>
    </source>
</evidence>
<evidence type="ECO:0000256" key="6">
    <source>
        <dbReference type="ARBA" id="ARBA00022741"/>
    </source>
</evidence>
<keyword evidence="8" id="KW-0067">ATP-binding</keyword>
<evidence type="ECO:0000259" key="13">
    <source>
        <dbReference type="Pfam" id="PF01288"/>
    </source>
</evidence>
<evidence type="ECO:0000256" key="11">
    <source>
        <dbReference type="ARBA" id="ARBA00029766"/>
    </source>
</evidence>
<protein>
    <recommendedName>
        <fullName evidence="4">2-amino-4-hydroxy-6-hydroxymethyldihydropteridine pyrophosphokinase</fullName>
        <ecNumber evidence="3">2.7.6.3</ecNumber>
    </recommendedName>
    <alternativeName>
        <fullName evidence="11">6-hydroxymethyl-7,8-dihydropterin pyrophosphokinase</fullName>
    </alternativeName>
    <alternativeName>
        <fullName evidence="12">7,8-dihydro-6-hydroxymethylpterin-pyrophosphokinase</fullName>
    </alternativeName>
</protein>
<keyword evidence="5" id="KW-0808">Transferase</keyword>
<dbReference type="NCBIfam" id="TIGR01498">
    <property type="entry name" value="folK"/>
    <property type="match status" value="1"/>
</dbReference>
<dbReference type="Pfam" id="PF01288">
    <property type="entry name" value="HPPK"/>
    <property type="match status" value="1"/>
</dbReference>
<dbReference type="InterPro" id="IPR035907">
    <property type="entry name" value="Hppk_sf"/>
</dbReference>
<dbReference type="CDD" id="cd00483">
    <property type="entry name" value="HPPK"/>
    <property type="match status" value="1"/>
</dbReference>
<reference evidence="14 15" key="1">
    <citation type="submission" date="2016-10" db="EMBL/GenBank/DDBJ databases">
        <authorList>
            <person name="de Groot N.N."/>
        </authorList>
    </citation>
    <scope>NUCLEOTIDE SEQUENCE [LARGE SCALE GENOMIC DNA]</scope>
    <source>
        <strain evidence="14 15">DSM 22489</strain>
    </source>
</reference>
<dbReference type="Proteomes" id="UP000236728">
    <property type="component" value="Unassembled WGS sequence"/>
</dbReference>
<dbReference type="GO" id="GO:0016301">
    <property type="term" value="F:kinase activity"/>
    <property type="evidence" value="ECO:0007669"/>
    <property type="project" value="UniProtKB-KW"/>
</dbReference>
<dbReference type="EMBL" id="FNVA01000003">
    <property type="protein sequence ID" value="SEG18784.1"/>
    <property type="molecule type" value="Genomic_DNA"/>
</dbReference>
<keyword evidence="6" id="KW-0547">Nucleotide-binding</keyword>
<proteinExistence type="inferred from homology"/>
<dbReference type="RefSeq" id="WP_103933008.1">
    <property type="nucleotide sequence ID" value="NZ_FNVA01000003.1"/>
</dbReference>
<organism evidence="14 15">
    <name type="scientific">Bryocella elongata</name>
    <dbReference type="NCBI Taxonomy" id="863522"/>
    <lineage>
        <taxon>Bacteria</taxon>
        <taxon>Pseudomonadati</taxon>
        <taxon>Acidobacteriota</taxon>
        <taxon>Terriglobia</taxon>
        <taxon>Terriglobales</taxon>
        <taxon>Acidobacteriaceae</taxon>
        <taxon>Bryocella</taxon>
    </lineage>
</organism>
<evidence type="ECO:0000256" key="10">
    <source>
        <dbReference type="ARBA" id="ARBA00029409"/>
    </source>
</evidence>
<dbReference type="PANTHER" id="PTHR43071">
    <property type="entry name" value="2-AMINO-4-HYDROXY-6-HYDROXYMETHYLDIHYDROPTERIDINE PYROPHOSPHOKINASE"/>
    <property type="match status" value="1"/>
</dbReference>
<evidence type="ECO:0000313" key="14">
    <source>
        <dbReference type="EMBL" id="SEG18784.1"/>
    </source>
</evidence>
<evidence type="ECO:0000313" key="15">
    <source>
        <dbReference type="Proteomes" id="UP000236728"/>
    </source>
</evidence>
<evidence type="ECO:0000256" key="5">
    <source>
        <dbReference type="ARBA" id="ARBA00022679"/>
    </source>
</evidence>
<evidence type="ECO:0000256" key="2">
    <source>
        <dbReference type="ARBA" id="ARBA00005810"/>
    </source>
</evidence>
<evidence type="ECO:0000256" key="8">
    <source>
        <dbReference type="ARBA" id="ARBA00022840"/>
    </source>
</evidence>
<dbReference type="GO" id="GO:0005524">
    <property type="term" value="F:ATP binding"/>
    <property type="evidence" value="ECO:0007669"/>
    <property type="project" value="UniProtKB-KW"/>
</dbReference>
<sequence>MPEGSTREIALAAIGMGSNLSSRYGSPEENVWEAVRRLGALGVVLRVATLRVTEPVGYVDQPKFVNTAAVVETRLEPLELLRGLMGIEHEMGRDRAVAPPKGPRVIDLDLLLYGQCVMEEPELTLPHPAMHERRFVLEPLAEIAPEMMHPVLGRTVEELWIGL</sequence>
<dbReference type="GO" id="GO:0046654">
    <property type="term" value="P:tetrahydrofolate biosynthetic process"/>
    <property type="evidence" value="ECO:0007669"/>
    <property type="project" value="UniProtKB-UniPathway"/>
</dbReference>
<dbReference type="UniPathway" id="UPA00077">
    <property type="reaction ID" value="UER00155"/>
</dbReference>
<dbReference type="AlphaFoldDB" id="A0A1H5Y446"/>
<evidence type="ECO:0000256" key="9">
    <source>
        <dbReference type="ARBA" id="ARBA00022909"/>
    </source>
</evidence>
<evidence type="ECO:0000256" key="12">
    <source>
        <dbReference type="ARBA" id="ARBA00033413"/>
    </source>
</evidence>
<keyword evidence="15" id="KW-1185">Reference proteome</keyword>
<comment type="similarity">
    <text evidence="2">Belongs to the HPPK family.</text>
</comment>
<dbReference type="SUPFAM" id="SSF55083">
    <property type="entry name" value="6-hydroxymethyl-7,8-dihydropterin pyrophosphokinase, HPPK"/>
    <property type="match status" value="1"/>
</dbReference>
<comment type="pathway">
    <text evidence="1">Cofactor biosynthesis; tetrahydrofolate biosynthesis; 2-amino-4-hydroxy-6-hydroxymethyl-7,8-dihydropteridine diphosphate from 7,8-dihydroneopterin triphosphate: step 4/4.</text>
</comment>